<feature type="transmembrane region" description="Helical" evidence="1">
    <location>
        <begin position="301"/>
        <end position="319"/>
    </location>
</feature>
<dbReference type="VEuPathDB" id="TriTrypDB:BSAL_46620"/>
<gene>
    <name evidence="2" type="ORF">BSAL_46620</name>
</gene>
<feature type="transmembrane region" description="Helical" evidence="1">
    <location>
        <begin position="487"/>
        <end position="510"/>
    </location>
</feature>
<reference evidence="3" key="1">
    <citation type="submission" date="2015-09" db="EMBL/GenBank/DDBJ databases">
        <authorList>
            <consortium name="Pathogen Informatics"/>
        </authorList>
    </citation>
    <scope>NUCLEOTIDE SEQUENCE [LARGE SCALE GENOMIC DNA]</scope>
    <source>
        <strain evidence="3">Lake Konstanz</strain>
    </source>
</reference>
<evidence type="ECO:0000313" key="2">
    <source>
        <dbReference type="EMBL" id="CUG94125.1"/>
    </source>
</evidence>
<name>A0A0S4JV78_BODSA</name>
<sequence length="557" mass="61367">MSQLTTAAAAASTQQTLDPFLGPATTFLTTVPVPPIWLLLLASLSGCLLNGLLNYFLARASDVALLSSRIDNNSKGGGGSEFASPLQQQTQAQNAQFQNQQHQDLLGVSFHNMSNDGNVQNSSFNRYGSIGSTPNNADLGLKASRAYERHVAFAAAARRHWRKRHPTNNDDDEVGEHTPLNPFMESDAIVTNDQLHFPASPAMLSGAYGSFEDNSEALAILKAKAAAAVAPTVAPGPTPVAQGPPQIFVTPTTTLAQSFAMAGGTAPPVGVEAVVAAANLQSTLREIRLEAQYVVFDTNRFFLISSTFKCLLMVVYLHYSLDIPGGWKRFTVATGMSLICGLLTPLVELLCALLLPSDSEVEDARRRQARQEEADKEKADTVLLVELVLRYCTYDFKDLTTVFIQNAVFVLLGTIFVPPLVGFCFTQFFAYLWVFLLPVMVLYYTRRQYYREAMKKNRTASEEDSSSSGGQQRSVRVQGLLELLKCVLLKTFIIFLCLWTMQATFVLAMATKEGRSYWDSLSLLWEIQFAKGMGAYFHEIRNQSSFWRIAVVSQLLL</sequence>
<evidence type="ECO:0000313" key="3">
    <source>
        <dbReference type="Proteomes" id="UP000051952"/>
    </source>
</evidence>
<keyword evidence="1" id="KW-0812">Transmembrane</keyword>
<keyword evidence="1" id="KW-1133">Transmembrane helix</keyword>
<accession>A0A0S4JV78</accession>
<keyword evidence="1" id="KW-0472">Membrane</keyword>
<feature type="transmembrane region" description="Helical" evidence="1">
    <location>
        <begin position="399"/>
        <end position="422"/>
    </location>
</feature>
<feature type="transmembrane region" description="Helical" evidence="1">
    <location>
        <begin position="331"/>
        <end position="355"/>
    </location>
</feature>
<organism evidence="2 3">
    <name type="scientific">Bodo saltans</name>
    <name type="common">Flagellated protozoan</name>
    <dbReference type="NCBI Taxonomy" id="75058"/>
    <lineage>
        <taxon>Eukaryota</taxon>
        <taxon>Discoba</taxon>
        <taxon>Euglenozoa</taxon>
        <taxon>Kinetoplastea</taxon>
        <taxon>Metakinetoplastina</taxon>
        <taxon>Eubodonida</taxon>
        <taxon>Bodonidae</taxon>
        <taxon>Bodo</taxon>
    </lineage>
</organism>
<proteinExistence type="predicted"/>
<feature type="transmembrane region" description="Helical" evidence="1">
    <location>
        <begin position="428"/>
        <end position="445"/>
    </location>
</feature>
<feature type="transmembrane region" description="Helical" evidence="1">
    <location>
        <begin position="36"/>
        <end position="57"/>
    </location>
</feature>
<dbReference type="Proteomes" id="UP000051952">
    <property type="component" value="Unassembled WGS sequence"/>
</dbReference>
<dbReference type="EMBL" id="CYKH01002220">
    <property type="protein sequence ID" value="CUG94125.1"/>
    <property type="molecule type" value="Genomic_DNA"/>
</dbReference>
<dbReference type="AlphaFoldDB" id="A0A0S4JV78"/>
<protein>
    <submittedName>
        <fullName evidence="2">Membrane-associated protein, putative</fullName>
    </submittedName>
</protein>
<keyword evidence="3" id="KW-1185">Reference proteome</keyword>
<evidence type="ECO:0000256" key="1">
    <source>
        <dbReference type="SAM" id="Phobius"/>
    </source>
</evidence>
<dbReference type="OrthoDB" id="252095at2759"/>